<evidence type="ECO:0008006" key="4">
    <source>
        <dbReference type="Google" id="ProtNLM"/>
    </source>
</evidence>
<evidence type="ECO:0000313" key="2">
    <source>
        <dbReference type="EMBL" id="CAI5739522.1"/>
    </source>
</evidence>
<organism evidence="2 3">
    <name type="scientific">Peronospora destructor</name>
    <dbReference type="NCBI Taxonomy" id="86335"/>
    <lineage>
        <taxon>Eukaryota</taxon>
        <taxon>Sar</taxon>
        <taxon>Stramenopiles</taxon>
        <taxon>Oomycota</taxon>
        <taxon>Peronosporomycetes</taxon>
        <taxon>Peronosporales</taxon>
        <taxon>Peronosporaceae</taxon>
        <taxon>Peronospora</taxon>
    </lineage>
</organism>
<keyword evidence="1" id="KW-0732">Signal</keyword>
<evidence type="ECO:0000256" key="1">
    <source>
        <dbReference type="SAM" id="SignalP"/>
    </source>
</evidence>
<feature type="signal peptide" evidence="1">
    <location>
        <begin position="1"/>
        <end position="18"/>
    </location>
</feature>
<accession>A0AAV0URH5</accession>
<dbReference type="AlphaFoldDB" id="A0AAV0URH5"/>
<reference evidence="2" key="1">
    <citation type="submission" date="2022-12" db="EMBL/GenBank/DDBJ databases">
        <authorList>
            <person name="Webb A."/>
        </authorList>
    </citation>
    <scope>NUCLEOTIDE SEQUENCE</scope>
    <source>
        <strain evidence="2">Pd1</strain>
    </source>
</reference>
<feature type="chain" id="PRO_5043818829" description="Secreted protein" evidence="1">
    <location>
        <begin position="19"/>
        <end position="174"/>
    </location>
</feature>
<proteinExistence type="predicted"/>
<comment type="caution">
    <text evidence="2">The sequence shown here is derived from an EMBL/GenBank/DDBJ whole genome shotgun (WGS) entry which is preliminary data.</text>
</comment>
<keyword evidence="3" id="KW-1185">Reference proteome</keyword>
<name>A0AAV0URH5_9STRA</name>
<dbReference type="EMBL" id="CANTFM010001449">
    <property type="protein sequence ID" value="CAI5739522.1"/>
    <property type="molecule type" value="Genomic_DNA"/>
</dbReference>
<dbReference type="Proteomes" id="UP001162029">
    <property type="component" value="Unassembled WGS sequence"/>
</dbReference>
<evidence type="ECO:0000313" key="3">
    <source>
        <dbReference type="Proteomes" id="UP001162029"/>
    </source>
</evidence>
<sequence>MKCLTPFVLTIAIVAVSAADDLTSASLLMSSSLPSSSSGSSVELFGLESASEASSASAASFSDDSLDSSASGDFGSVDEDASFIDDSLSGSDEFNIESISSLGDDFSSSMLGTGTDIDADALKRLPQLPPARQWTQDRAQGLPVSNPLRFIRLQRSSLPLGLSFNTLEVDFLKS</sequence>
<protein>
    <recommendedName>
        <fullName evidence="4">Secreted protein</fullName>
    </recommendedName>
</protein>
<gene>
    <name evidence="2" type="ORF">PDE001_LOCUS7224</name>
</gene>